<feature type="non-terminal residue" evidence="9">
    <location>
        <position position="493"/>
    </location>
</feature>
<dbReference type="Gene3D" id="2.40.70.10">
    <property type="entry name" value="Acid Proteases"/>
    <property type="match status" value="2"/>
</dbReference>
<dbReference type="InterPro" id="IPR021109">
    <property type="entry name" value="Peptidase_aspartic_dom_sf"/>
</dbReference>
<evidence type="ECO:0000259" key="8">
    <source>
        <dbReference type="PROSITE" id="PS51767"/>
    </source>
</evidence>
<dbReference type="EMBL" id="CM022216">
    <property type="protein sequence ID" value="KAF7016713.1"/>
    <property type="molecule type" value="Genomic_DNA"/>
</dbReference>
<evidence type="ECO:0000256" key="3">
    <source>
        <dbReference type="ARBA" id="ARBA00022750"/>
    </source>
</evidence>
<dbReference type="InterPro" id="IPR051708">
    <property type="entry name" value="Plant_Aspart_Prot_A1"/>
</dbReference>
<evidence type="ECO:0000256" key="7">
    <source>
        <dbReference type="SAM" id="SignalP"/>
    </source>
</evidence>
<gene>
    <name evidence="9" type="ORF">CFC21_030252</name>
</gene>
<dbReference type="GO" id="GO:0006508">
    <property type="term" value="P:proteolysis"/>
    <property type="evidence" value="ECO:0007669"/>
    <property type="project" value="UniProtKB-KW"/>
</dbReference>
<dbReference type="InterPro" id="IPR034161">
    <property type="entry name" value="Pepsin-like_plant"/>
</dbReference>
<reference evidence="9" key="1">
    <citation type="journal article" date="2017" name="Gigascience">
        <title>The first near-complete assembly of the hexaploid bread wheat genome, Triticum aestivum.</title>
        <authorList>
            <person name="Zimin A.V."/>
            <person name="Puiu D."/>
            <person name="Hall R."/>
            <person name="Kingan S."/>
            <person name="Clavijo B.J."/>
            <person name="Salzberg S.L."/>
        </authorList>
    </citation>
    <scope>NUCLEOTIDE SEQUENCE</scope>
    <source>
        <tissue evidence="9">Leaf</tissue>
    </source>
</reference>
<dbReference type="PROSITE" id="PS51767">
    <property type="entry name" value="PEPTIDASE_A1"/>
    <property type="match status" value="1"/>
</dbReference>
<accession>A0A9R1ETX3</accession>
<evidence type="ECO:0000256" key="5">
    <source>
        <dbReference type="ARBA" id="ARBA00023180"/>
    </source>
</evidence>
<protein>
    <recommendedName>
        <fullName evidence="8">Peptidase A1 domain-containing protein</fullName>
    </recommendedName>
</protein>
<evidence type="ECO:0000256" key="4">
    <source>
        <dbReference type="ARBA" id="ARBA00022801"/>
    </source>
</evidence>
<keyword evidence="4" id="KW-0378">Hydrolase</keyword>
<keyword evidence="3" id="KW-0064">Aspartyl protease</keyword>
<feature type="compositionally biased region" description="Polar residues" evidence="6">
    <location>
        <begin position="317"/>
        <end position="329"/>
    </location>
</feature>
<dbReference type="PANTHER" id="PTHR47967">
    <property type="entry name" value="OS07G0603500 PROTEIN-RELATED"/>
    <property type="match status" value="1"/>
</dbReference>
<proteinExistence type="inferred from homology"/>
<dbReference type="SUPFAM" id="SSF50630">
    <property type="entry name" value="Acid proteases"/>
    <property type="match status" value="1"/>
</dbReference>
<dbReference type="FunFam" id="2.40.70.10:FF:000031">
    <property type="entry name" value="Aspartyl protease AED1"/>
    <property type="match status" value="1"/>
</dbReference>
<feature type="signal peptide" evidence="7">
    <location>
        <begin position="1"/>
        <end position="31"/>
    </location>
</feature>
<dbReference type="InterPro" id="IPR032861">
    <property type="entry name" value="TAXi_N"/>
</dbReference>
<comment type="caution">
    <text evidence="9">The sequence shown here is derived from an EMBL/GenBank/DDBJ whole genome shotgun (WGS) entry which is preliminary data.</text>
</comment>
<keyword evidence="7" id="KW-0732">Signal</keyword>
<dbReference type="Pfam" id="PF14543">
    <property type="entry name" value="TAXi_N"/>
    <property type="match status" value="1"/>
</dbReference>
<feature type="compositionally biased region" description="Low complexity" evidence="6">
    <location>
        <begin position="336"/>
        <end position="346"/>
    </location>
</feature>
<dbReference type="InterPro" id="IPR032799">
    <property type="entry name" value="TAXi_C"/>
</dbReference>
<keyword evidence="5" id="KW-0325">Glycoprotein</keyword>
<evidence type="ECO:0000256" key="2">
    <source>
        <dbReference type="ARBA" id="ARBA00022670"/>
    </source>
</evidence>
<dbReference type="CDD" id="cd05476">
    <property type="entry name" value="pepsin_A_like_plant"/>
    <property type="match status" value="1"/>
</dbReference>
<name>A0A9R1ETX3_WHEAT</name>
<comment type="similarity">
    <text evidence="1">Belongs to the peptidase A1 family.</text>
</comment>
<feature type="region of interest" description="Disordered" evidence="6">
    <location>
        <begin position="317"/>
        <end position="350"/>
    </location>
</feature>
<keyword evidence="2" id="KW-0645">Protease</keyword>
<dbReference type="OrthoDB" id="660550at2759"/>
<dbReference type="InterPro" id="IPR033121">
    <property type="entry name" value="PEPTIDASE_A1"/>
</dbReference>
<dbReference type="AlphaFoldDB" id="A0A9R1ETX3"/>
<evidence type="ECO:0000313" key="9">
    <source>
        <dbReference type="EMBL" id="KAF7016713.1"/>
    </source>
</evidence>
<dbReference type="PANTHER" id="PTHR47967:SF6">
    <property type="entry name" value="ASPARTYL PROTEASE 37"/>
    <property type="match status" value="1"/>
</dbReference>
<dbReference type="Proteomes" id="UP000815260">
    <property type="component" value="Chromosome 2D"/>
</dbReference>
<feature type="chain" id="PRO_5040253034" description="Peptidase A1 domain-containing protein" evidence="7">
    <location>
        <begin position="32"/>
        <end position="493"/>
    </location>
</feature>
<evidence type="ECO:0000256" key="1">
    <source>
        <dbReference type="ARBA" id="ARBA00007447"/>
    </source>
</evidence>
<sequence length="493" mass="53467">MSVHRSTTTYSAMEAMPLLLFLALLVLPAYCLQSPRQSYHLELARVDAADTGSLNISDHELLRRAIQRSRDRLASITPRLYPTRNRKVVVGEAPVLSAGGEYLVKLGLGTPQHCFTAAIDTASDLIWTQCQPCVKCYRQKDPVFNPMASTTYAVVPCNSDTCDELDTHRCGRSGSENDDDDDVCQYTYTYGGNSTTRGTLAVDKLTIGDDTFHGVVFGCSSSSVGGPPAEVSGVVGLGRGPLSLVSQLSVRRFMYCLPPPASRSAGRLVLGADATAMRNASDRIVVPMSINPRYPSYYYLNLNGLSIGDKAMSSSFRSSMNATTPGTSDPNPNPNPNVAASPVPVSGDGDGGTGPNAFGMIIDIASTITFLEESLYEELVDDLEEEIRLPRGSGSSLGLDLCFILPNGVPMSRVYAPSMSLAFDGEWLRLEKELLFVEDRESGMMCLMIGKTDGCPSSATTSSRTFRVMYNLRRERDRSFVPRPYCGIHDSTQ</sequence>
<evidence type="ECO:0000256" key="6">
    <source>
        <dbReference type="SAM" id="MobiDB-lite"/>
    </source>
</evidence>
<dbReference type="GO" id="GO:0004190">
    <property type="term" value="F:aspartic-type endopeptidase activity"/>
    <property type="evidence" value="ECO:0007669"/>
    <property type="project" value="UniProtKB-KW"/>
</dbReference>
<organism evidence="9">
    <name type="scientific">Triticum aestivum</name>
    <name type="common">Wheat</name>
    <dbReference type="NCBI Taxonomy" id="4565"/>
    <lineage>
        <taxon>Eukaryota</taxon>
        <taxon>Viridiplantae</taxon>
        <taxon>Streptophyta</taxon>
        <taxon>Embryophyta</taxon>
        <taxon>Tracheophyta</taxon>
        <taxon>Spermatophyta</taxon>
        <taxon>Magnoliopsida</taxon>
        <taxon>Liliopsida</taxon>
        <taxon>Poales</taxon>
        <taxon>Poaceae</taxon>
        <taxon>BOP clade</taxon>
        <taxon>Pooideae</taxon>
        <taxon>Triticodae</taxon>
        <taxon>Triticeae</taxon>
        <taxon>Triticinae</taxon>
        <taxon>Triticum</taxon>
    </lineage>
</organism>
<feature type="domain" description="Peptidase A1" evidence="8">
    <location>
        <begin position="102"/>
        <end position="481"/>
    </location>
</feature>
<dbReference type="Pfam" id="PF14541">
    <property type="entry name" value="TAXi_C"/>
    <property type="match status" value="1"/>
</dbReference>
<reference evidence="9" key="2">
    <citation type="submission" date="2020-03" db="EMBL/GenBank/DDBJ databases">
        <title>The second near-complete assembly of the hexaploid bread wheat (Triticum aestivum) genome.</title>
        <authorList>
            <person name="Zimin A.V."/>
            <person name="Puiu D."/>
            <person name="Shumante A."/>
            <person name="Alonge M."/>
            <person name="Salzberg S.L."/>
        </authorList>
    </citation>
    <scope>NUCLEOTIDE SEQUENCE</scope>
    <source>
        <tissue evidence="9">Leaf</tissue>
    </source>
</reference>